<protein>
    <submittedName>
        <fullName evidence="2">Uncharacterized protein</fullName>
    </submittedName>
</protein>
<comment type="caution">
    <text evidence="2">The sequence shown here is derived from an EMBL/GenBank/DDBJ whole genome shotgun (WGS) entry which is preliminary data.</text>
</comment>
<reference evidence="2" key="1">
    <citation type="submission" date="2023-02" db="EMBL/GenBank/DDBJ databases">
        <title>Kitasatospora phosalacinea NBRC 14627.</title>
        <authorList>
            <person name="Ichikawa N."/>
            <person name="Sato H."/>
            <person name="Tonouchi N."/>
        </authorList>
    </citation>
    <scope>NUCLEOTIDE SEQUENCE</scope>
    <source>
        <strain evidence="2">NBRC 14627</strain>
    </source>
</reference>
<evidence type="ECO:0000313" key="3">
    <source>
        <dbReference type="Proteomes" id="UP001165041"/>
    </source>
</evidence>
<name>A0A9W6V766_9ACTN</name>
<evidence type="ECO:0000256" key="1">
    <source>
        <dbReference type="SAM" id="MobiDB-lite"/>
    </source>
</evidence>
<dbReference type="RefSeq" id="WP_285740502.1">
    <property type="nucleotide sequence ID" value="NZ_BSSA01000042.1"/>
</dbReference>
<feature type="region of interest" description="Disordered" evidence="1">
    <location>
        <begin position="73"/>
        <end position="96"/>
    </location>
</feature>
<proteinExistence type="predicted"/>
<accession>A0A9W6V766</accession>
<evidence type="ECO:0000313" key="2">
    <source>
        <dbReference type="EMBL" id="GLW74942.1"/>
    </source>
</evidence>
<dbReference type="AlphaFoldDB" id="A0A9W6V766"/>
<organism evidence="2 3">
    <name type="scientific">Kitasatospora phosalacinea</name>
    <dbReference type="NCBI Taxonomy" id="2065"/>
    <lineage>
        <taxon>Bacteria</taxon>
        <taxon>Bacillati</taxon>
        <taxon>Actinomycetota</taxon>
        <taxon>Actinomycetes</taxon>
        <taxon>Kitasatosporales</taxon>
        <taxon>Streptomycetaceae</taxon>
        <taxon>Kitasatospora</taxon>
    </lineage>
</organism>
<sequence>MAAKEANETAKQANATADAVAAIERARWHHDLTPQLAVTITPAGVGAEQAYLRLTFEGPASLERLDEVEIIIRDDGYSRPPSPTGSPTQEEIDAQVWGPYRFRPGIDQASADGRSVPPAAVELGEWRQLLLERTRSPQWQGPNSDDH</sequence>
<gene>
    <name evidence="2" type="ORF">Kpho02_72390</name>
</gene>
<dbReference type="EMBL" id="BSSA01000042">
    <property type="protein sequence ID" value="GLW74942.1"/>
    <property type="molecule type" value="Genomic_DNA"/>
</dbReference>
<dbReference type="Proteomes" id="UP001165041">
    <property type="component" value="Unassembled WGS sequence"/>
</dbReference>